<dbReference type="SUPFAM" id="SSF56219">
    <property type="entry name" value="DNase I-like"/>
    <property type="match status" value="1"/>
</dbReference>
<evidence type="ECO:0000256" key="7">
    <source>
        <dbReference type="ARBA" id="ARBA00047292"/>
    </source>
</evidence>
<feature type="region of interest" description="Disordered" evidence="12">
    <location>
        <begin position="1094"/>
        <end position="1116"/>
    </location>
</feature>
<dbReference type="InterPro" id="IPR017441">
    <property type="entry name" value="Protein_kinase_ATP_BS"/>
</dbReference>
<dbReference type="PROSITE" id="PS51285">
    <property type="entry name" value="AGC_KINASE_CTER"/>
    <property type="match status" value="1"/>
</dbReference>
<dbReference type="InterPro" id="IPR008271">
    <property type="entry name" value="Ser/Thr_kinase_AS"/>
</dbReference>
<feature type="binding site" evidence="11">
    <location>
        <position position="41"/>
    </location>
    <ligand>
        <name>ATP</name>
        <dbReference type="ChEBI" id="CHEBI:30616"/>
    </ligand>
</feature>
<dbReference type="Pfam" id="PF00069">
    <property type="entry name" value="Pkinase"/>
    <property type="match status" value="2"/>
</dbReference>
<dbReference type="InterPro" id="IPR000719">
    <property type="entry name" value="Prot_kinase_dom"/>
</dbReference>
<evidence type="ECO:0000256" key="9">
    <source>
        <dbReference type="ARBA" id="ARBA00047899"/>
    </source>
</evidence>
<dbReference type="EMBL" id="WOWK01000069">
    <property type="protein sequence ID" value="KAF0321616.1"/>
    <property type="molecule type" value="Genomic_DNA"/>
</dbReference>
<dbReference type="SMART" id="SM00128">
    <property type="entry name" value="IPPc"/>
    <property type="match status" value="1"/>
</dbReference>
<keyword evidence="16" id="KW-1185">Reference proteome</keyword>
<protein>
    <submittedName>
        <fullName evidence="15">Inositol 5-phosphatase</fullName>
    </submittedName>
</protein>
<dbReference type="FunFam" id="3.30.200.20:FF:000538">
    <property type="entry name" value="Putative Casein kinase I"/>
    <property type="match status" value="1"/>
</dbReference>
<dbReference type="Gene3D" id="3.30.200.20">
    <property type="entry name" value="Phosphorylase Kinase, domain 1"/>
    <property type="match status" value="1"/>
</dbReference>
<evidence type="ECO:0000256" key="6">
    <source>
        <dbReference type="ARBA" id="ARBA00022840"/>
    </source>
</evidence>
<organism evidence="15 16">
    <name type="scientific">Colletotrichum asianum</name>
    <dbReference type="NCBI Taxonomy" id="702518"/>
    <lineage>
        <taxon>Eukaryota</taxon>
        <taxon>Fungi</taxon>
        <taxon>Dikarya</taxon>
        <taxon>Ascomycota</taxon>
        <taxon>Pezizomycotina</taxon>
        <taxon>Sordariomycetes</taxon>
        <taxon>Hypocreomycetidae</taxon>
        <taxon>Glomerellales</taxon>
        <taxon>Glomerellaceae</taxon>
        <taxon>Colletotrichum</taxon>
        <taxon>Colletotrichum gloeosporioides species complex</taxon>
    </lineage>
</organism>
<sequence>MTTMDLRVGNKYRIGRKIGSGSFGDIYLGTNIISGEEIAIKLESVKAKHPQLEYEARVYKSLAGGVGIPFVRWFGTECDYNAMVLDLLGPSLEDLFNFCNRKFSLKTVLLLADQLISRIEYIHAKSFIHRDIKPDNFLMGIGKRGNQVNVIDFGLAKKYRDPKTHFHIPYRENKNLTGTARYASINTHLGVEQSRRDDMESLGYVMLYFCRGSLPWQGLKAATKKQKYDRIMEKKMTTPTEVLCRGFPNEFAIYLNYTRSLRFDDKPDYSYLRKIFRDLFVREGFQYDYVFDWTVYKYQKNAQAIAQAAGATQEEDEKARASRTNAATAGKPCREVIEPGSGPDCALGLEKRTVWFEISPVEMDMDNDSYTHRLIFWEHGLTGLLVSFLPWHGYQASRLVLVLLITRVFQMIRLAMRFGRTSHLFLRILKFVLRHVWVVFLYMARFFMTRQPSPKRLAFGRILGIGVYSRKNLNGTSSTSLSEVLSSGRSARHSHTTLSALVLDLAPGRCVGVAFHRRISLVNFLLFLFFSLRGPAKVQDLCANYNPADPPTTDSPEHLENTRPVVNRDRRFHPPTQMATLVDDVNSTSTAVKMAPSTLDLFMLTFNAAKNFINVAVFASHLHTAFQQNGTALPDLVVFSLQEFAPMSYSFIGGYFLSPYFARYEEALNIAATRYTSSGASASSDDDTITVQPTAAPLVRPYTLIRSRNVGMTGIMLFARNPELILRVEEAEVGFGAAEMGNKGAVALRVLYEGKAADGGKKTTELTFVATHLAAMEWNLPRRNANWAAIMRSMTFENPDNILSPKKHALSAAGDGQADGAGEEGVHLLHDDHHEQSLALQQRLQDISVFKPTSHLFVGGDLNYRISTTSPPPMATFPSLDPESEHFYSHFFPLDQLTRERLAGRTLHGMSEAEVKFPPTYKYEVLPVDDTRLKVDGVEDVPWFFAPHRYPSWTDRILFLDVPGWAKEKSKIDVKTYEAMPVVRSSDHRAVYLRAAVPLLTEDELAPTGAVQASGTSDPRLVLPVAIDPEAWERRAAARRKEVLAGWSMFLWSTKEGALVLATLLAKIHNMAATVAHANPLPNQVGGGLSKMMGGNGHSQAQQQQQHADAGVGPIANRKLTPQDFRVVRTLGTGTFARVCLVRPANATEEERDTVFALKILRKTEVIKLKQIDHVRHERLILGDVAGHPFITNLITSFSDRDHLYMLLDYVPGGELFSYLRKFRRFEEQTARFYAAEIVLVLEYLHEQQGRVAYRDLKPENLLLDQDGHIKLVDFGFAKRLSNSAGQPTETYTLCGTPEYLAPEVIHNKGHTTAVDWWALGILIYEFLTGYPPFWHQNPIEIYKQIVEKPVMFPHDPPVSPEAQDLIRAFCTVDRSRRLGNISGGAAKVKEHPFFRGVNWDDLYHRRVRGPIIPPIRYPGDAQCFDIYPEDDGKRETYTEDMVQKYDQYFKDF</sequence>
<evidence type="ECO:0000256" key="2">
    <source>
        <dbReference type="ARBA" id="ARBA00022527"/>
    </source>
</evidence>
<feature type="domain" description="Protein kinase" evidence="13">
    <location>
        <begin position="12"/>
        <end position="281"/>
    </location>
</feature>
<evidence type="ECO:0000256" key="4">
    <source>
        <dbReference type="ARBA" id="ARBA00022741"/>
    </source>
</evidence>
<dbReference type="SUPFAM" id="SSF56112">
    <property type="entry name" value="Protein kinase-like (PK-like)"/>
    <property type="match status" value="2"/>
</dbReference>
<feature type="domain" description="Protein kinase" evidence="13">
    <location>
        <begin position="1125"/>
        <end position="1395"/>
    </location>
</feature>
<dbReference type="InterPro" id="IPR011009">
    <property type="entry name" value="Kinase-like_dom_sf"/>
</dbReference>
<evidence type="ECO:0000256" key="5">
    <source>
        <dbReference type="ARBA" id="ARBA00022777"/>
    </source>
</evidence>
<dbReference type="CDD" id="cd14125">
    <property type="entry name" value="STKc_CK1_delta_epsilon"/>
    <property type="match status" value="1"/>
</dbReference>
<comment type="caution">
    <text evidence="15">The sequence shown here is derived from an EMBL/GenBank/DDBJ whole genome shotgun (WGS) entry which is preliminary data.</text>
</comment>
<dbReference type="GO" id="GO:0046856">
    <property type="term" value="P:phosphatidylinositol dephosphorylation"/>
    <property type="evidence" value="ECO:0007669"/>
    <property type="project" value="InterPro"/>
</dbReference>
<dbReference type="SMART" id="SM00133">
    <property type="entry name" value="S_TK_X"/>
    <property type="match status" value="1"/>
</dbReference>
<evidence type="ECO:0000256" key="1">
    <source>
        <dbReference type="ARBA" id="ARBA00005926"/>
    </source>
</evidence>
<dbReference type="CDD" id="cd05580">
    <property type="entry name" value="STKc_PKA_like"/>
    <property type="match status" value="1"/>
</dbReference>
<dbReference type="InterPro" id="IPR036691">
    <property type="entry name" value="Endo/exonu/phosph_ase_sf"/>
</dbReference>
<dbReference type="PANTHER" id="PTHR24353:SF37">
    <property type="entry name" value="CAMP-DEPENDENT PROTEIN KINASE CATALYTIC SUBUNIT PRKX"/>
    <property type="match status" value="1"/>
</dbReference>
<keyword evidence="4 11" id="KW-0547">Nucleotide-binding</keyword>
<gene>
    <name evidence="15" type="ORF">GQ607_011129</name>
</gene>
<dbReference type="PANTHER" id="PTHR24353">
    <property type="entry name" value="CYCLIC NUCLEOTIDE-DEPENDENT PROTEIN KINASE"/>
    <property type="match status" value="1"/>
</dbReference>
<evidence type="ECO:0000313" key="15">
    <source>
        <dbReference type="EMBL" id="KAF0321616.1"/>
    </source>
</evidence>
<dbReference type="PROSITE" id="PS00108">
    <property type="entry name" value="PROTEIN_KINASE_ST"/>
    <property type="match status" value="2"/>
</dbReference>
<dbReference type="GO" id="GO:0005829">
    <property type="term" value="C:cytosol"/>
    <property type="evidence" value="ECO:0007669"/>
    <property type="project" value="TreeGrafter"/>
</dbReference>
<accession>A0A8H3W3B4</accession>
<comment type="catalytic activity">
    <reaction evidence="7">
        <text>L-threonyl-[protein] + ATP = O-phospho-L-threonyl-[protein] + ADP + H(+)</text>
        <dbReference type="Rhea" id="RHEA:46608"/>
        <dbReference type="Rhea" id="RHEA-COMP:11060"/>
        <dbReference type="Rhea" id="RHEA-COMP:11605"/>
        <dbReference type="ChEBI" id="CHEBI:15378"/>
        <dbReference type="ChEBI" id="CHEBI:30013"/>
        <dbReference type="ChEBI" id="CHEBI:30616"/>
        <dbReference type="ChEBI" id="CHEBI:61977"/>
        <dbReference type="ChEBI" id="CHEBI:456216"/>
        <dbReference type="EC" id="2.7.11.11"/>
    </reaction>
</comment>
<evidence type="ECO:0000313" key="16">
    <source>
        <dbReference type="Proteomes" id="UP000434172"/>
    </source>
</evidence>
<dbReference type="SMART" id="SM00220">
    <property type="entry name" value="S_TKc"/>
    <property type="match status" value="2"/>
</dbReference>
<dbReference type="PROSITE" id="PS00107">
    <property type="entry name" value="PROTEIN_KINASE_ATP"/>
    <property type="match status" value="2"/>
</dbReference>
<evidence type="ECO:0000259" key="13">
    <source>
        <dbReference type="PROSITE" id="PS50011"/>
    </source>
</evidence>
<dbReference type="GO" id="GO:0005524">
    <property type="term" value="F:ATP binding"/>
    <property type="evidence" value="ECO:0007669"/>
    <property type="project" value="UniProtKB-UniRule"/>
</dbReference>
<dbReference type="Gene3D" id="3.60.10.10">
    <property type="entry name" value="Endonuclease/exonuclease/phosphatase"/>
    <property type="match status" value="1"/>
</dbReference>
<dbReference type="OrthoDB" id="62798at2759"/>
<evidence type="ECO:0000256" key="12">
    <source>
        <dbReference type="SAM" id="MobiDB-lite"/>
    </source>
</evidence>
<comment type="catalytic activity">
    <reaction evidence="8">
        <text>L-seryl-[protein] + ATP = O-phospho-L-seryl-[protein] + ADP + H(+)</text>
        <dbReference type="Rhea" id="RHEA:17989"/>
        <dbReference type="Rhea" id="RHEA-COMP:9863"/>
        <dbReference type="Rhea" id="RHEA-COMP:11604"/>
        <dbReference type="ChEBI" id="CHEBI:15378"/>
        <dbReference type="ChEBI" id="CHEBI:29999"/>
        <dbReference type="ChEBI" id="CHEBI:30616"/>
        <dbReference type="ChEBI" id="CHEBI:83421"/>
        <dbReference type="ChEBI" id="CHEBI:456216"/>
        <dbReference type="EC" id="2.7.11.11"/>
    </reaction>
</comment>
<dbReference type="FunFam" id="1.10.510.10:FF:000159">
    <property type="entry name" value="Casein kinase I hhp1"/>
    <property type="match status" value="1"/>
</dbReference>
<dbReference type="Gene3D" id="1.10.510.10">
    <property type="entry name" value="Transferase(Phosphotransferase) domain 1"/>
    <property type="match status" value="2"/>
</dbReference>
<dbReference type="InterPro" id="IPR000300">
    <property type="entry name" value="IPPc"/>
</dbReference>
<evidence type="ECO:0000256" key="11">
    <source>
        <dbReference type="PROSITE-ProRule" id="PRU10141"/>
    </source>
</evidence>
<dbReference type="GO" id="GO:0016791">
    <property type="term" value="F:phosphatase activity"/>
    <property type="evidence" value="ECO:0007669"/>
    <property type="project" value="InterPro"/>
</dbReference>
<reference evidence="15 16" key="1">
    <citation type="submission" date="2019-12" db="EMBL/GenBank/DDBJ databases">
        <title>A genome sequence resource for the geographically widespread anthracnose pathogen Colletotrichum asianum.</title>
        <authorList>
            <person name="Meng Y."/>
        </authorList>
    </citation>
    <scope>NUCLEOTIDE SEQUENCE [LARGE SCALE GENOMIC DNA]</scope>
    <source>
        <strain evidence="15 16">ICMP 18580</strain>
    </source>
</reference>
<evidence type="ECO:0000256" key="10">
    <source>
        <dbReference type="ARBA" id="ARBA00048679"/>
    </source>
</evidence>
<comment type="catalytic activity">
    <reaction evidence="10">
        <text>L-seryl-[protein] + ATP = O-phospho-L-seryl-[protein] + ADP + H(+)</text>
        <dbReference type="Rhea" id="RHEA:17989"/>
        <dbReference type="Rhea" id="RHEA-COMP:9863"/>
        <dbReference type="Rhea" id="RHEA-COMP:11604"/>
        <dbReference type="ChEBI" id="CHEBI:15378"/>
        <dbReference type="ChEBI" id="CHEBI:29999"/>
        <dbReference type="ChEBI" id="CHEBI:30616"/>
        <dbReference type="ChEBI" id="CHEBI:83421"/>
        <dbReference type="ChEBI" id="CHEBI:456216"/>
        <dbReference type="EC" id="2.7.11.1"/>
    </reaction>
</comment>
<name>A0A8H3W3B4_9PEZI</name>
<keyword evidence="5" id="KW-0418">Kinase</keyword>
<dbReference type="Pfam" id="PF22669">
    <property type="entry name" value="Exo_endo_phos2"/>
    <property type="match status" value="1"/>
</dbReference>
<dbReference type="GO" id="GO:0004691">
    <property type="term" value="F:cAMP-dependent protein kinase activity"/>
    <property type="evidence" value="ECO:0007669"/>
    <property type="project" value="UniProtKB-EC"/>
</dbReference>
<feature type="binding site" evidence="11">
    <location>
        <position position="1159"/>
    </location>
    <ligand>
        <name>ATP</name>
        <dbReference type="ChEBI" id="CHEBI:30616"/>
    </ligand>
</feature>
<evidence type="ECO:0000256" key="8">
    <source>
        <dbReference type="ARBA" id="ARBA00047454"/>
    </source>
</evidence>
<keyword evidence="3" id="KW-0808">Transferase</keyword>
<proteinExistence type="inferred from homology"/>
<feature type="domain" description="AGC-kinase C-terminal" evidence="14">
    <location>
        <begin position="1396"/>
        <end position="1453"/>
    </location>
</feature>
<dbReference type="PROSITE" id="PS50011">
    <property type="entry name" value="PROTEIN_KINASE_DOM"/>
    <property type="match status" value="2"/>
</dbReference>
<dbReference type="GO" id="GO:0005952">
    <property type="term" value="C:cAMP-dependent protein kinase complex"/>
    <property type="evidence" value="ECO:0007669"/>
    <property type="project" value="TreeGrafter"/>
</dbReference>
<evidence type="ECO:0000256" key="3">
    <source>
        <dbReference type="ARBA" id="ARBA00022679"/>
    </source>
</evidence>
<evidence type="ECO:0000259" key="14">
    <source>
        <dbReference type="PROSITE" id="PS51285"/>
    </source>
</evidence>
<dbReference type="InterPro" id="IPR000961">
    <property type="entry name" value="AGC-kinase_C"/>
</dbReference>
<keyword evidence="6 11" id="KW-0067">ATP-binding</keyword>
<dbReference type="FunFam" id="1.10.510.10:FF:000005">
    <property type="entry name" value="cAMP-dependent protein kinase catalytic subunit alpha"/>
    <property type="match status" value="1"/>
</dbReference>
<dbReference type="Proteomes" id="UP000434172">
    <property type="component" value="Unassembled WGS sequence"/>
</dbReference>
<keyword evidence="2" id="KW-0723">Serine/threonine-protein kinase</keyword>
<comment type="similarity">
    <text evidence="1">Belongs to the protein kinase superfamily. CK1 Ser/Thr protein kinase family. Casein kinase I subfamily.</text>
</comment>
<comment type="catalytic activity">
    <reaction evidence="9">
        <text>L-threonyl-[protein] + ATP = O-phospho-L-threonyl-[protein] + ADP + H(+)</text>
        <dbReference type="Rhea" id="RHEA:46608"/>
        <dbReference type="Rhea" id="RHEA-COMP:11060"/>
        <dbReference type="Rhea" id="RHEA-COMP:11605"/>
        <dbReference type="ChEBI" id="CHEBI:15378"/>
        <dbReference type="ChEBI" id="CHEBI:30013"/>
        <dbReference type="ChEBI" id="CHEBI:30616"/>
        <dbReference type="ChEBI" id="CHEBI:61977"/>
        <dbReference type="ChEBI" id="CHEBI:456216"/>
        <dbReference type="EC" id="2.7.11.1"/>
    </reaction>
</comment>